<dbReference type="Gene3D" id="1.10.10.60">
    <property type="entry name" value="Homeodomain-like"/>
    <property type="match status" value="1"/>
</dbReference>
<name>A0A9B0X392_CHRAS</name>
<dbReference type="GO" id="GO:0048741">
    <property type="term" value="P:skeletal muscle fiber development"/>
    <property type="evidence" value="ECO:0007669"/>
    <property type="project" value="TreeGrafter"/>
</dbReference>
<dbReference type="InterPro" id="IPR017970">
    <property type="entry name" value="Homeobox_CS"/>
</dbReference>
<feature type="DNA-binding region" description="Homeobox" evidence="4">
    <location>
        <begin position="156"/>
        <end position="196"/>
    </location>
</feature>
<dbReference type="SMART" id="SM00389">
    <property type="entry name" value="HOX"/>
    <property type="match status" value="1"/>
</dbReference>
<evidence type="ECO:0000313" key="8">
    <source>
        <dbReference type="Proteomes" id="UP000504623"/>
    </source>
</evidence>
<dbReference type="PROSITE" id="PS50071">
    <property type="entry name" value="HOMEOBOX_2"/>
    <property type="match status" value="1"/>
</dbReference>
<keyword evidence="2 4" id="KW-0371">Homeobox</keyword>
<dbReference type="SUPFAM" id="SSF46689">
    <property type="entry name" value="Homeodomain-like"/>
    <property type="match status" value="1"/>
</dbReference>
<feature type="non-terminal residue" evidence="9">
    <location>
        <position position="240"/>
    </location>
</feature>
<dbReference type="InterPro" id="IPR001356">
    <property type="entry name" value="HD"/>
</dbReference>
<dbReference type="GO" id="GO:0014857">
    <property type="term" value="P:regulation of skeletal muscle cell proliferation"/>
    <property type="evidence" value="ECO:0007669"/>
    <property type="project" value="TreeGrafter"/>
</dbReference>
<feature type="compositionally biased region" description="Polar residues" evidence="6">
    <location>
        <begin position="201"/>
        <end position="211"/>
    </location>
</feature>
<keyword evidence="8" id="KW-1185">Reference proteome</keyword>
<feature type="region of interest" description="Disordered" evidence="6">
    <location>
        <begin position="199"/>
        <end position="240"/>
    </location>
</feature>
<evidence type="ECO:0000256" key="3">
    <source>
        <dbReference type="ARBA" id="ARBA00023242"/>
    </source>
</evidence>
<feature type="compositionally biased region" description="Basic and acidic residues" evidence="6">
    <location>
        <begin position="213"/>
        <end position="229"/>
    </location>
</feature>
<comment type="subcellular location">
    <subcellularLocation>
        <location evidence="4 5">Nucleus</location>
    </subcellularLocation>
</comment>
<evidence type="ECO:0000313" key="9">
    <source>
        <dbReference type="RefSeq" id="XP_006878193.1"/>
    </source>
</evidence>
<evidence type="ECO:0000256" key="2">
    <source>
        <dbReference type="ARBA" id="ARBA00023155"/>
    </source>
</evidence>
<dbReference type="GO" id="GO:0005667">
    <property type="term" value="C:transcription regulator complex"/>
    <property type="evidence" value="ECO:0007669"/>
    <property type="project" value="TreeGrafter"/>
</dbReference>
<evidence type="ECO:0000256" key="6">
    <source>
        <dbReference type="SAM" id="MobiDB-lite"/>
    </source>
</evidence>
<evidence type="ECO:0000256" key="1">
    <source>
        <dbReference type="ARBA" id="ARBA00023125"/>
    </source>
</evidence>
<dbReference type="Proteomes" id="UP000504623">
    <property type="component" value="Unplaced"/>
</dbReference>
<dbReference type="RefSeq" id="XP_006878193.1">
    <property type="nucleotide sequence ID" value="XM_006878131.1"/>
</dbReference>
<dbReference type="Pfam" id="PF00046">
    <property type="entry name" value="Homeodomain"/>
    <property type="match status" value="1"/>
</dbReference>
<dbReference type="CDD" id="cd00086">
    <property type="entry name" value="homeodomain"/>
    <property type="match status" value="1"/>
</dbReference>
<dbReference type="PANTHER" id="PTHR10390:SF34">
    <property type="entry name" value="ANOMALOUS HOMEOBOX PROTEIN"/>
    <property type="match status" value="1"/>
</dbReference>
<evidence type="ECO:0000259" key="7">
    <source>
        <dbReference type="PROSITE" id="PS50071"/>
    </source>
</evidence>
<dbReference type="PROSITE" id="PS00027">
    <property type="entry name" value="HOMEOBOX_1"/>
    <property type="match status" value="1"/>
</dbReference>
<gene>
    <name evidence="9" type="primary">LOC102842605</name>
</gene>
<dbReference type="InterPro" id="IPR009057">
    <property type="entry name" value="Homeodomain-like_sf"/>
</dbReference>
<dbReference type="GeneID" id="102842605"/>
<keyword evidence="3 4" id="KW-0539">Nucleus</keyword>
<sequence>MQRFLTLLKESKSTCIPPAELVSLAGRLSQDLHDDLAKAEPLVEAVLGSPRRLFLLDSEDVVLVCVHVLAQKEQYQVACRLLEDCRVPGGSLELVEAWNDIHYRMTMRRLGVAALSPLQSFLCRKRNPPPLHLCPEALGIRSFPRAVQQKLQNFASGVSTYPNKAQREMLASETNLSEEQVYNWFSNYRRKRRKALLQHQKLATGNTTENPEVSEREPDPPHPSEDIHADPQCVDRPQCL</sequence>
<accession>A0A9B0X392</accession>
<evidence type="ECO:0000256" key="5">
    <source>
        <dbReference type="RuleBase" id="RU000682"/>
    </source>
</evidence>
<dbReference type="GO" id="GO:0000978">
    <property type="term" value="F:RNA polymerase II cis-regulatory region sequence-specific DNA binding"/>
    <property type="evidence" value="ECO:0007669"/>
    <property type="project" value="TreeGrafter"/>
</dbReference>
<dbReference type="GO" id="GO:0000981">
    <property type="term" value="F:DNA-binding transcription factor activity, RNA polymerase II-specific"/>
    <property type="evidence" value="ECO:0007669"/>
    <property type="project" value="InterPro"/>
</dbReference>
<dbReference type="PANTHER" id="PTHR10390">
    <property type="entry name" value="HOMEOBOX PROTEIN SIX"/>
    <property type="match status" value="1"/>
</dbReference>
<keyword evidence="1 4" id="KW-0238">DNA-binding</keyword>
<dbReference type="OrthoDB" id="3501850at2759"/>
<dbReference type="AlphaFoldDB" id="A0A9B0X392"/>
<organism evidence="8 9">
    <name type="scientific">Chrysochloris asiatica</name>
    <name type="common">Cape golden mole</name>
    <dbReference type="NCBI Taxonomy" id="185453"/>
    <lineage>
        <taxon>Eukaryota</taxon>
        <taxon>Metazoa</taxon>
        <taxon>Chordata</taxon>
        <taxon>Craniata</taxon>
        <taxon>Vertebrata</taxon>
        <taxon>Euteleostomi</taxon>
        <taxon>Mammalia</taxon>
        <taxon>Eutheria</taxon>
        <taxon>Afrotheria</taxon>
        <taxon>Chrysochloridae</taxon>
        <taxon>Chrysochlorinae</taxon>
        <taxon>Chrysochloris</taxon>
    </lineage>
</organism>
<feature type="domain" description="Homeobox" evidence="7">
    <location>
        <begin position="154"/>
        <end position="195"/>
    </location>
</feature>
<proteinExistence type="predicted"/>
<protein>
    <submittedName>
        <fullName evidence="9">Anomalous homeobox protein-like</fullName>
    </submittedName>
</protein>
<reference evidence="9" key="1">
    <citation type="submission" date="2025-08" db="UniProtKB">
        <authorList>
            <consortium name="RefSeq"/>
        </authorList>
    </citation>
    <scope>IDENTIFICATION</scope>
    <source>
        <tissue evidence="9">Spleen</tissue>
    </source>
</reference>
<evidence type="ECO:0000256" key="4">
    <source>
        <dbReference type="PROSITE-ProRule" id="PRU00108"/>
    </source>
</evidence>
<dbReference type="GO" id="GO:0005634">
    <property type="term" value="C:nucleus"/>
    <property type="evidence" value="ECO:0007669"/>
    <property type="project" value="UniProtKB-SubCell"/>
</dbReference>